<dbReference type="RefSeq" id="WP_012690771.1">
    <property type="nucleotide sequence ID" value="NC_012522.1"/>
</dbReference>
<keyword evidence="1" id="KW-0812">Transmembrane</keyword>
<reference evidence="2 3" key="1">
    <citation type="submission" date="2009-03" db="EMBL/GenBank/DDBJ databases">
        <title>Comparison of the complete genome sequences of Rhodococcus erythropolis PR4 and Rhodococcus opacus B4.</title>
        <authorList>
            <person name="Takarada H."/>
            <person name="Sekine M."/>
            <person name="Hosoyama A."/>
            <person name="Yamada R."/>
            <person name="Fujisawa T."/>
            <person name="Omata S."/>
            <person name="Shimizu A."/>
            <person name="Tsukatani N."/>
            <person name="Tanikawa S."/>
            <person name="Fujita N."/>
            <person name="Harayama S."/>
        </authorList>
    </citation>
    <scope>NUCLEOTIDE SEQUENCE [LARGE SCALE GENOMIC DNA]</scope>
    <source>
        <strain evidence="2 3">B4</strain>
    </source>
</reference>
<dbReference type="OrthoDB" id="7275924at2"/>
<evidence type="ECO:0000313" key="3">
    <source>
        <dbReference type="Proteomes" id="UP000002212"/>
    </source>
</evidence>
<dbReference type="HOGENOM" id="CLU_183045_4_0_11"/>
<feature type="transmembrane region" description="Helical" evidence="1">
    <location>
        <begin position="7"/>
        <end position="26"/>
    </location>
</feature>
<name>C1B829_RHOOB</name>
<dbReference type="AlphaFoldDB" id="C1B829"/>
<feature type="transmembrane region" description="Helical" evidence="1">
    <location>
        <begin position="32"/>
        <end position="56"/>
    </location>
</feature>
<accession>C1B829</accession>
<evidence type="ECO:0000313" key="2">
    <source>
        <dbReference type="EMBL" id="BAH51832.1"/>
    </source>
</evidence>
<dbReference type="EMBL" id="AP011115">
    <property type="protein sequence ID" value="BAH51832.1"/>
    <property type="molecule type" value="Genomic_DNA"/>
</dbReference>
<protein>
    <submittedName>
        <fullName evidence="2">Hypothetical membrane protein</fullName>
    </submittedName>
</protein>
<keyword evidence="1" id="KW-0472">Membrane</keyword>
<dbReference type="KEGG" id="rop:ROP_35850"/>
<dbReference type="PATRIC" id="fig|632772.20.peg.3762"/>
<keyword evidence="1" id="KW-1133">Transmembrane helix</keyword>
<organism evidence="2 3">
    <name type="scientific">Rhodococcus opacus (strain B4)</name>
    <dbReference type="NCBI Taxonomy" id="632772"/>
    <lineage>
        <taxon>Bacteria</taxon>
        <taxon>Bacillati</taxon>
        <taxon>Actinomycetota</taxon>
        <taxon>Actinomycetes</taxon>
        <taxon>Mycobacteriales</taxon>
        <taxon>Nocardiaceae</taxon>
        <taxon>Rhodococcus</taxon>
    </lineage>
</organism>
<proteinExistence type="predicted"/>
<sequence length="73" mass="8405">MIRSWPSVIIGFVIPTVAILGGVLTLGRIHAVLFGFPVVFLWTFLCFPLTTLCLWVSWRFFDRSRYPDEEKTA</sequence>
<dbReference type="InterPro" id="IPR021741">
    <property type="entry name" value="DUF3311"/>
</dbReference>
<dbReference type="Proteomes" id="UP000002212">
    <property type="component" value="Chromosome"/>
</dbReference>
<dbReference type="STRING" id="632772.ROP_35850"/>
<gene>
    <name evidence="2" type="ordered locus">ROP_35850</name>
</gene>
<evidence type="ECO:0000256" key="1">
    <source>
        <dbReference type="SAM" id="Phobius"/>
    </source>
</evidence>
<dbReference type="Pfam" id="PF11755">
    <property type="entry name" value="DUF3311"/>
    <property type="match status" value="1"/>
</dbReference>